<reference evidence="1" key="1">
    <citation type="journal article" date="2014" name="Int. J. Syst. Evol. Microbiol.">
        <title>Complete genome sequence of Corynebacterium casei LMG S-19264T (=DSM 44701T), isolated from a smear-ripened cheese.</title>
        <authorList>
            <consortium name="US DOE Joint Genome Institute (JGI-PGF)"/>
            <person name="Walter F."/>
            <person name="Albersmeier A."/>
            <person name="Kalinowski J."/>
            <person name="Ruckert C."/>
        </authorList>
    </citation>
    <scope>NUCLEOTIDE SEQUENCE</scope>
    <source>
        <strain evidence="1">JCM 4633</strain>
    </source>
</reference>
<evidence type="ECO:0000313" key="1">
    <source>
        <dbReference type="EMBL" id="GHC39692.1"/>
    </source>
</evidence>
<dbReference type="AlphaFoldDB" id="A0A918WF20"/>
<accession>A0A918WF20</accession>
<evidence type="ECO:0000313" key="2">
    <source>
        <dbReference type="Proteomes" id="UP000646244"/>
    </source>
</evidence>
<comment type="caution">
    <text evidence="1">The sequence shown here is derived from an EMBL/GenBank/DDBJ whole genome shotgun (WGS) entry which is preliminary data.</text>
</comment>
<organism evidence="1 2">
    <name type="scientific">Streptomyces cinnamoneus</name>
    <name type="common">Streptoverticillium cinnamoneum</name>
    <dbReference type="NCBI Taxonomy" id="53446"/>
    <lineage>
        <taxon>Bacteria</taxon>
        <taxon>Bacillati</taxon>
        <taxon>Actinomycetota</taxon>
        <taxon>Actinomycetes</taxon>
        <taxon>Kitasatosporales</taxon>
        <taxon>Streptomycetaceae</taxon>
        <taxon>Streptomyces</taxon>
        <taxon>Streptomyces cinnamoneus group</taxon>
    </lineage>
</organism>
<dbReference type="EMBL" id="BMVB01000003">
    <property type="protein sequence ID" value="GHC39692.1"/>
    <property type="molecule type" value="Genomic_DNA"/>
</dbReference>
<protein>
    <submittedName>
        <fullName evidence="1">Uncharacterized protein</fullName>
    </submittedName>
</protein>
<proteinExistence type="predicted"/>
<name>A0A918WF20_STRCJ</name>
<gene>
    <name evidence="1" type="ORF">GCM10010507_11980</name>
</gene>
<reference evidence="1" key="2">
    <citation type="submission" date="2020-09" db="EMBL/GenBank/DDBJ databases">
        <authorList>
            <person name="Sun Q."/>
            <person name="Ohkuma M."/>
        </authorList>
    </citation>
    <scope>NUCLEOTIDE SEQUENCE</scope>
    <source>
        <strain evidence="1">JCM 4633</strain>
    </source>
</reference>
<sequence>MDAGGETGEGQLALGVGLASAGFLAGRVEEECGAREDGAGRVLLDDGDAARVGLGRLGRSSGGGGRRHGCLGRRGAGAQARGAVTAAALQRIADVPAADAKP</sequence>
<dbReference type="Proteomes" id="UP000646244">
    <property type="component" value="Unassembled WGS sequence"/>
</dbReference>